<evidence type="ECO:0000256" key="8">
    <source>
        <dbReference type="ARBA" id="ARBA00023140"/>
    </source>
</evidence>
<comment type="subcellular location">
    <subcellularLocation>
        <location evidence="1">Peroxisome</location>
    </subcellularLocation>
</comment>
<evidence type="ECO:0000256" key="2">
    <source>
        <dbReference type="ARBA" id="ARBA00005005"/>
    </source>
</evidence>
<dbReference type="GO" id="GO:0004300">
    <property type="term" value="F:enoyl-CoA hydratase activity"/>
    <property type="evidence" value="ECO:0007669"/>
    <property type="project" value="UniProtKB-ARBA"/>
</dbReference>
<dbReference type="Gene3D" id="3.90.226.10">
    <property type="entry name" value="2-enoyl-CoA Hydratase, Chain A, domain 1"/>
    <property type="match status" value="1"/>
</dbReference>
<dbReference type="Pfam" id="PF00725">
    <property type="entry name" value="3HCDH"/>
    <property type="match status" value="2"/>
</dbReference>
<keyword evidence="3" id="KW-0276">Fatty acid metabolism</keyword>
<evidence type="ECO:0000256" key="12">
    <source>
        <dbReference type="ARBA" id="ARBA00049556"/>
    </source>
</evidence>
<comment type="catalytic activity">
    <reaction evidence="12">
        <text>a (3S)-3-hydroxyacyl-CoA + NAD(+) = a 3-oxoacyl-CoA + NADH + H(+)</text>
        <dbReference type="Rhea" id="RHEA:22432"/>
        <dbReference type="ChEBI" id="CHEBI:15378"/>
        <dbReference type="ChEBI" id="CHEBI:57318"/>
        <dbReference type="ChEBI" id="CHEBI:57540"/>
        <dbReference type="ChEBI" id="CHEBI:57945"/>
        <dbReference type="ChEBI" id="CHEBI:90726"/>
        <dbReference type="EC" id="1.1.1.35"/>
    </reaction>
</comment>
<protein>
    <submittedName>
        <fullName evidence="15">3-hydroxyacyl-CoA dehydrogenase</fullName>
    </submittedName>
</protein>
<dbReference type="SUPFAM" id="SSF48179">
    <property type="entry name" value="6-phosphogluconate dehydrogenase C-terminal domain-like"/>
    <property type="match status" value="2"/>
</dbReference>
<organism evidence="15 16">
    <name type="scientific">Gemmobacter aquatilis</name>
    <dbReference type="NCBI Taxonomy" id="933059"/>
    <lineage>
        <taxon>Bacteria</taxon>
        <taxon>Pseudomonadati</taxon>
        <taxon>Pseudomonadota</taxon>
        <taxon>Alphaproteobacteria</taxon>
        <taxon>Rhodobacterales</taxon>
        <taxon>Paracoccaceae</taxon>
        <taxon>Gemmobacter</taxon>
    </lineage>
</organism>
<keyword evidence="16" id="KW-1185">Reference proteome</keyword>
<evidence type="ECO:0000256" key="10">
    <source>
        <dbReference type="ARBA" id="ARBA00023239"/>
    </source>
</evidence>
<dbReference type="InterPro" id="IPR008927">
    <property type="entry name" value="6-PGluconate_DH-like_C_sf"/>
</dbReference>
<dbReference type="SUPFAM" id="SSF51735">
    <property type="entry name" value="NAD(P)-binding Rossmann-fold domains"/>
    <property type="match status" value="1"/>
</dbReference>
<keyword evidence="5" id="KW-0560">Oxidoreductase</keyword>
<evidence type="ECO:0000313" key="15">
    <source>
        <dbReference type="EMBL" id="SEO05063.1"/>
    </source>
</evidence>
<dbReference type="Gene3D" id="3.40.50.720">
    <property type="entry name" value="NAD(P)-binding Rossmann-like Domain"/>
    <property type="match status" value="1"/>
</dbReference>
<dbReference type="GO" id="GO:0006635">
    <property type="term" value="P:fatty acid beta-oxidation"/>
    <property type="evidence" value="ECO:0007669"/>
    <property type="project" value="UniProtKB-UniPathway"/>
</dbReference>
<reference evidence="15 16" key="1">
    <citation type="submission" date="2016-10" db="EMBL/GenBank/DDBJ databases">
        <authorList>
            <person name="de Groot N.N."/>
        </authorList>
    </citation>
    <scope>NUCLEOTIDE SEQUENCE [LARGE SCALE GENOMIC DNA]</scope>
    <source>
        <strain evidence="15 16">DSM 3857</strain>
    </source>
</reference>
<keyword evidence="11" id="KW-0511">Multifunctional enzyme</keyword>
<evidence type="ECO:0000256" key="1">
    <source>
        <dbReference type="ARBA" id="ARBA00004275"/>
    </source>
</evidence>
<dbReference type="InterPro" id="IPR006176">
    <property type="entry name" value="3-OHacyl-CoA_DH_NAD-bd"/>
</dbReference>
<dbReference type="InterPro" id="IPR029045">
    <property type="entry name" value="ClpP/crotonase-like_dom_sf"/>
</dbReference>
<keyword evidence="6" id="KW-0520">NAD</keyword>
<feature type="domain" description="3-hydroxyacyl-CoA dehydrogenase NAD binding" evidence="14">
    <location>
        <begin position="284"/>
        <end position="458"/>
    </location>
</feature>
<feature type="domain" description="3-hydroxyacyl-CoA dehydrogenase C-terminal" evidence="13">
    <location>
        <begin position="463"/>
        <end position="551"/>
    </location>
</feature>
<keyword evidence="8" id="KW-0576">Peroxisome</keyword>
<dbReference type="STRING" id="933059.SAMN04488103_11135"/>
<evidence type="ECO:0000256" key="9">
    <source>
        <dbReference type="ARBA" id="ARBA00023235"/>
    </source>
</evidence>
<dbReference type="Pfam" id="PF00378">
    <property type="entry name" value="ECH_1"/>
    <property type="match status" value="1"/>
</dbReference>
<dbReference type="InterPro" id="IPR001753">
    <property type="entry name" value="Enoyl-CoA_hydra/iso"/>
</dbReference>
<proteinExistence type="predicted"/>
<evidence type="ECO:0000256" key="7">
    <source>
        <dbReference type="ARBA" id="ARBA00023098"/>
    </source>
</evidence>
<dbReference type="PANTHER" id="PTHR23309:SF51">
    <property type="entry name" value="3-HYDROXYACYL-COA DEHYDROGENASE-RELATED"/>
    <property type="match status" value="1"/>
</dbReference>
<dbReference type="GO" id="GO:0016853">
    <property type="term" value="F:isomerase activity"/>
    <property type="evidence" value="ECO:0007669"/>
    <property type="project" value="UniProtKB-KW"/>
</dbReference>
<evidence type="ECO:0000256" key="5">
    <source>
        <dbReference type="ARBA" id="ARBA00023002"/>
    </source>
</evidence>
<keyword evidence="10" id="KW-0456">Lyase</keyword>
<keyword evidence="4" id="KW-0442">Lipid degradation</keyword>
<evidence type="ECO:0000256" key="6">
    <source>
        <dbReference type="ARBA" id="ARBA00023027"/>
    </source>
</evidence>
<dbReference type="AlphaFoldDB" id="A0A1H8LJ55"/>
<dbReference type="SUPFAM" id="SSF52096">
    <property type="entry name" value="ClpP/crotonase"/>
    <property type="match status" value="1"/>
</dbReference>
<dbReference type="GO" id="GO:0003857">
    <property type="term" value="F:(3S)-3-hydroxyacyl-CoA dehydrogenase (NAD+) activity"/>
    <property type="evidence" value="ECO:0007669"/>
    <property type="project" value="UniProtKB-EC"/>
</dbReference>
<evidence type="ECO:0000259" key="14">
    <source>
        <dbReference type="Pfam" id="PF02737"/>
    </source>
</evidence>
<evidence type="ECO:0000256" key="4">
    <source>
        <dbReference type="ARBA" id="ARBA00022963"/>
    </source>
</evidence>
<evidence type="ECO:0000259" key="13">
    <source>
        <dbReference type="Pfam" id="PF00725"/>
    </source>
</evidence>
<dbReference type="Proteomes" id="UP000198761">
    <property type="component" value="Unassembled WGS sequence"/>
</dbReference>
<dbReference type="Pfam" id="PF02737">
    <property type="entry name" value="3HCDH_N"/>
    <property type="match status" value="1"/>
</dbReference>
<evidence type="ECO:0000313" key="16">
    <source>
        <dbReference type="Proteomes" id="UP000198761"/>
    </source>
</evidence>
<dbReference type="FunFam" id="3.40.50.720:FF:000009">
    <property type="entry name" value="Fatty oxidation complex, alpha subunit"/>
    <property type="match status" value="1"/>
</dbReference>
<gene>
    <name evidence="15" type="ORF">SAMN04488103_11135</name>
</gene>
<feature type="domain" description="3-hydroxyacyl-CoA dehydrogenase C-terminal" evidence="13">
    <location>
        <begin position="586"/>
        <end position="638"/>
    </location>
</feature>
<evidence type="ECO:0000256" key="11">
    <source>
        <dbReference type="ARBA" id="ARBA00023268"/>
    </source>
</evidence>
<dbReference type="InterPro" id="IPR006108">
    <property type="entry name" value="3HC_DH_C"/>
</dbReference>
<dbReference type="RefSeq" id="WP_091303193.1">
    <property type="nucleotide sequence ID" value="NZ_FOCE01000011.1"/>
</dbReference>
<dbReference type="Gene3D" id="1.10.1040.50">
    <property type="match status" value="1"/>
</dbReference>
<sequence length="675" mass="70429">MSVNLTFQDGTAILTIDNPPLNLISAEVRAGLLRAMAEVTAQGAKRLVITGAGTVFVAGADATEFGRPPVAPHLNDVLAELATLPIPTIAAMNGTALGGGLEIALACRSRIAAPAAQLGLPEVTLGLIPGAGGTQRLPRLVGIKVALEMIVEGKAISAAKGQAIGLVDLVANDPMAAALTFDAPAVIADQRPAPSADAEAVQAMHAQIKRRFAGQIAPAIAIDLVSSSATLPLAEGLTQERAAFLTLRTSPQAAALRHVFFAERAAANRGRDYPKPLHPMTTAIVVGGGNMGASIAYALAVAGLEVTVVERDAAAAGRAEANLNKLVDQGVSRGSLSASEGLAVQSRLRGLVGYSALPPADLAIEAAFEDMGVKQAIFAELEAALPAQTILATNTSYLDVNLLASGLKDPSRCLGLHFFSPAHIMKLLEIVKGDATAPQTLGAAFALARRLGKVPVVSGVCDGFIGNRILMRYRQEANRLLVEGALPDQVDAAMRGFGMAMGPFEAQDMSGLDIAYANIKRQGGAGVPLVERLVEDYQRLGRKSGAGWYDYDAGGRAADSSLVADVIRATSEALHLTRGDFPADAIVERITLAMIAEACAILDEGIAGRPQDIDLVMIHGYGFPRWRGGLMHHADSLGDLRDRYSALAETDPKSWVVPPLLRRLADRGQSLASLN</sequence>
<name>A0A1H8LJ55_9RHOB</name>
<keyword evidence="7" id="KW-0443">Lipid metabolism</keyword>
<evidence type="ECO:0000256" key="3">
    <source>
        <dbReference type="ARBA" id="ARBA00022832"/>
    </source>
</evidence>
<accession>A0A1H8LJ55</accession>
<dbReference type="CDD" id="cd06558">
    <property type="entry name" value="crotonase-like"/>
    <property type="match status" value="1"/>
</dbReference>
<dbReference type="UniPathway" id="UPA00659"/>
<dbReference type="GO" id="GO:0070403">
    <property type="term" value="F:NAD+ binding"/>
    <property type="evidence" value="ECO:0007669"/>
    <property type="project" value="InterPro"/>
</dbReference>
<dbReference type="EMBL" id="FOCE01000011">
    <property type="protein sequence ID" value="SEO05063.1"/>
    <property type="molecule type" value="Genomic_DNA"/>
</dbReference>
<comment type="pathway">
    <text evidence="2">Lipid metabolism; fatty acid beta-oxidation.</text>
</comment>
<dbReference type="InterPro" id="IPR036291">
    <property type="entry name" value="NAD(P)-bd_dom_sf"/>
</dbReference>
<keyword evidence="9" id="KW-0413">Isomerase</keyword>
<dbReference type="PANTHER" id="PTHR23309">
    <property type="entry name" value="3-HYDROXYACYL-COA DEHYROGENASE"/>
    <property type="match status" value="1"/>
</dbReference>
<dbReference type="OrthoDB" id="9771883at2"/>